<organism evidence="1 2">
    <name type="scientific">Brooklawnia propionicigenes</name>
    <dbReference type="NCBI Taxonomy" id="3041175"/>
    <lineage>
        <taxon>Bacteria</taxon>
        <taxon>Bacillati</taxon>
        <taxon>Actinomycetota</taxon>
        <taxon>Actinomycetes</taxon>
        <taxon>Propionibacteriales</taxon>
        <taxon>Propionibacteriaceae</taxon>
        <taxon>Brooklawnia</taxon>
    </lineage>
</organism>
<dbReference type="EMBL" id="AP028056">
    <property type="protein sequence ID" value="BEH02285.1"/>
    <property type="molecule type" value="Genomic_DNA"/>
</dbReference>
<accession>A0AAN0KBW0</accession>
<sequence>MPPRRSHNQLPFTLSGTANLTSVHQTGNGPALDQGRTSLDHATLDTLPHPKAVGHLRALLISAEILTPDPTGPIRRLENNLDQLLAELDQPHRRIIAGWIRWQVLPPLRQRAADGLELTNSVANARNRIERTIAFLTTLQARGRTLNSITQHDIDDWFAGPGAARWNTRPFLAWAHKRKHLPQRVQLPPASYIGTRTAPADPEERWTTATRLLTDDTLDPADRVAGLLIVLYAQTLSRIITLTRSDITSDGDGVQLRLGVDPIDLPEPLASLIQTLPIKRREGTAENLPNPWLFPGQWAGTHIHAVNLSDRLRRIGIEPRRMRLAAAEQLSREIPPAMLSGVLGLRTATIAKQSSQSGGNWAKYAGARG</sequence>
<gene>
    <name evidence="1" type="ORF">brsh051_15660</name>
</gene>
<evidence type="ECO:0008006" key="3">
    <source>
        <dbReference type="Google" id="ProtNLM"/>
    </source>
</evidence>
<keyword evidence="2" id="KW-1185">Reference proteome</keyword>
<dbReference type="Proteomes" id="UP001431656">
    <property type="component" value="Chromosome"/>
</dbReference>
<proteinExistence type="predicted"/>
<evidence type="ECO:0000313" key="2">
    <source>
        <dbReference type="Proteomes" id="UP001431656"/>
    </source>
</evidence>
<protein>
    <recommendedName>
        <fullName evidence="3">Integrase</fullName>
    </recommendedName>
</protein>
<reference evidence="1" key="1">
    <citation type="journal article" date="2024" name="Int. J. Syst. Evol. Microbiol.">
        <title>Brooklawnia propionicigenes sp. nov., a facultatively anaerobic, propionate-producing bacterium isolated from a methanogenic reactor treating waste from cattle farms.</title>
        <authorList>
            <person name="Akita Y."/>
            <person name="Ueki A."/>
            <person name="Tonouchi A."/>
            <person name="Sugawara Y."/>
            <person name="Honma S."/>
            <person name="Kaku N."/>
            <person name="Ueki K."/>
        </authorList>
    </citation>
    <scope>NUCLEOTIDE SEQUENCE</scope>
    <source>
        <strain evidence="1">SH051</strain>
    </source>
</reference>
<evidence type="ECO:0000313" key="1">
    <source>
        <dbReference type="EMBL" id="BEH02285.1"/>
    </source>
</evidence>
<dbReference type="AlphaFoldDB" id="A0AAN0KBW0"/>
<dbReference type="KEGG" id="broo:brsh051_15660"/>
<dbReference type="RefSeq" id="WP_286263781.1">
    <property type="nucleotide sequence ID" value="NZ_AP028056.1"/>
</dbReference>
<name>A0AAN0KBW0_9ACTN</name>